<reference evidence="2" key="1">
    <citation type="submission" date="2023-06" db="EMBL/GenBank/DDBJ databases">
        <title>Robiginitalea aurantiacus sp. nov. and Algoriphagus sediminis sp. nov., isolated from coastal sediment.</title>
        <authorList>
            <person name="Zhou Z.Y."/>
            <person name="An J."/>
            <person name="Jia Y.W."/>
            <person name="Du Z.J."/>
        </authorList>
    </citation>
    <scope>NUCLEOTIDE SEQUENCE</scope>
    <source>
        <strain evidence="2">M39</strain>
    </source>
</reference>
<keyword evidence="3" id="KW-1185">Reference proteome</keyword>
<dbReference type="InterPro" id="IPR011250">
    <property type="entry name" value="OMP/PagP_B-barrel"/>
</dbReference>
<dbReference type="EMBL" id="JAUDUY010000003">
    <property type="protein sequence ID" value="MDM9631209.1"/>
    <property type="molecule type" value="Genomic_DNA"/>
</dbReference>
<dbReference type="RefSeq" id="WP_289724573.1">
    <property type="nucleotide sequence ID" value="NZ_JAUDUY010000003.1"/>
</dbReference>
<dbReference type="Gene3D" id="2.40.160.20">
    <property type="match status" value="1"/>
</dbReference>
<comment type="caution">
    <text evidence="2">The sequence shown here is derived from an EMBL/GenBank/DDBJ whole genome shotgun (WGS) entry which is preliminary data.</text>
</comment>
<accession>A0ABT7WEH1</accession>
<dbReference type="SUPFAM" id="SSF56925">
    <property type="entry name" value="OMPA-like"/>
    <property type="match status" value="1"/>
</dbReference>
<dbReference type="Proteomes" id="UP001174839">
    <property type="component" value="Unassembled WGS sequence"/>
</dbReference>
<proteinExistence type="predicted"/>
<evidence type="ECO:0000256" key="1">
    <source>
        <dbReference type="SAM" id="SignalP"/>
    </source>
</evidence>
<evidence type="ECO:0000313" key="2">
    <source>
        <dbReference type="EMBL" id="MDM9631209.1"/>
    </source>
</evidence>
<organism evidence="2 3">
    <name type="scientific">Robiginitalea aurantiaca</name>
    <dbReference type="NCBI Taxonomy" id="3056915"/>
    <lineage>
        <taxon>Bacteria</taxon>
        <taxon>Pseudomonadati</taxon>
        <taxon>Bacteroidota</taxon>
        <taxon>Flavobacteriia</taxon>
        <taxon>Flavobacteriales</taxon>
        <taxon>Flavobacteriaceae</taxon>
        <taxon>Robiginitalea</taxon>
    </lineage>
</organism>
<sequence>MFQISQRIIFTTLFLAGIGCFSGMSQDAGANTVSKDSSVTPFQKGRWLTGLNGSFNSSTLELRSSDDLIATNSYALEIFSGTFFKDRWFLGANIVARSSSGNGLVDTESETLLIGPSIQYYFLNESYGSLYVSVLPGYIRLRESSTLEVGNRSVTELAEGPGFAIRTRLGFAYALSKRVILDVGVGSTFNWIDVRYDSELQQNVFKESIFANSTFFSFGFNVLLDEFFF</sequence>
<feature type="signal peptide" evidence="1">
    <location>
        <begin position="1"/>
        <end position="30"/>
    </location>
</feature>
<dbReference type="PROSITE" id="PS51257">
    <property type="entry name" value="PROKAR_LIPOPROTEIN"/>
    <property type="match status" value="1"/>
</dbReference>
<name>A0ABT7WEH1_9FLAO</name>
<gene>
    <name evidence="2" type="ORF">QU605_06995</name>
</gene>
<protein>
    <recommendedName>
        <fullName evidence="4">Outer membrane protein beta-barrel domain-containing protein</fullName>
    </recommendedName>
</protein>
<evidence type="ECO:0008006" key="4">
    <source>
        <dbReference type="Google" id="ProtNLM"/>
    </source>
</evidence>
<evidence type="ECO:0000313" key="3">
    <source>
        <dbReference type="Proteomes" id="UP001174839"/>
    </source>
</evidence>
<keyword evidence="1" id="KW-0732">Signal</keyword>
<feature type="chain" id="PRO_5046783755" description="Outer membrane protein beta-barrel domain-containing protein" evidence="1">
    <location>
        <begin position="31"/>
        <end position="229"/>
    </location>
</feature>